<keyword evidence="2 5" id="KW-0812">Transmembrane</keyword>
<dbReference type="PANTHER" id="PTHR43652">
    <property type="entry name" value="BASIC AMINO ACID ANTIPORTER YFCC-RELATED"/>
    <property type="match status" value="1"/>
</dbReference>
<feature type="transmembrane region" description="Helical" evidence="5">
    <location>
        <begin position="84"/>
        <end position="104"/>
    </location>
</feature>
<evidence type="ECO:0000256" key="5">
    <source>
        <dbReference type="SAM" id="Phobius"/>
    </source>
</evidence>
<dbReference type="EMBL" id="JAUSTQ010000001">
    <property type="protein sequence ID" value="MDQ0158206.1"/>
    <property type="molecule type" value="Genomic_DNA"/>
</dbReference>
<protein>
    <submittedName>
        <fullName evidence="6">Di/tricarboxylate transporter</fullName>
    </submittedName>
</protein>
<feature type="transmembrane region" description="Helical" evidence="5">
    <location>
        <begin position="326"/>
        <end position="344"/>
    </location>
</feature>
<feature type="transmembrane region" description="Helical" evidence="5">
    <location>
        <begin position="186"/>
        <end position="205"/>
    </location>
</feature>
<dbReference type="InterPro" id="IPR051679">
    <property type="entry name" value="DASS-Related_Transporters"/>
</dbReference>
<feature type="transmembrane region" description="Helical" evidence="5">
    <location>
        <begin position="407"/>
        <end position="425"/>
    </location>
</feature>
<evidence type="ECO:0000313" key="7">
    <source>
        <dbReference type="Proteomes" id="UP001224359"/>
    </source>
</evidence>
<feature type="transmembrane region" description="Helical" evidence="5">
    <location>
        <begin position="271"/>
        <end position="287"/>
    </location>
</feature>
<name>A0ABT9VB88_9BACI</name>
<keyword evidence="3 5" id="KW-1133">Transmembrane helix</keyword>
<keyword evidence="7" id="KW-1185">Reference proteome</keyword>
<evidence type="ECO:0000256" key="3">
    <source>
        <dbReference type="ARBA" id="ARBA00022989"/>
    </source>
</evidence>
<proteinExistence type="predicted"/>
<organism evidence="6 7">
    <name type="scientific">Alkalibacillus salilacus</name>
    <dbReference type="NCBI Taxonomy" id="284582"/>
    <lineage>
        <taxon>Bacteria</taxon>
        <taxon>Bacillati</taxon>
        <taxon>Bacillota</taxon>
        <taxon>Bacilli</taxon>
        <taxon>Bacillales</taxon>
        <taxon>Bacillaceae</taxon>
        <taxon>Alkalibacillus</taxon>
    </lineage>
</organism>
<feature type="transmembrane region" description="Helical" evidence="5">
    <location>
        <begin position="445"/>
        <end position="466"/>
    </location>
</feature>
<feature type="transmembrane region" description="Helical" evidence="5">
    <location>
        <begin position="41"/>
        <end position="72"/>
    </location>
</feature>
<accession>A0ABT9VB88</accession>
<keyword evidence="4 5" id="KW-0472">Membrane</keyword>
<evidence type="ECO:0000313" key="6">
    <source>
        <dbReference type="EMBL" id="MDQ0158206.1"/>
    </source>
</evidence>
<feature type="transmembrane region" description="Helical" evidence="5">
    <location>
        <begin position="217"/>
        <end position="240"/>
    </location>
</feature>
<dbReference type="Pfam" id="PF00939">
    <property type="entry name" value="Na_sulph_symp"/>
    <property type="match status" value="1"/>
</dbReference>
<comment type="subcellular location">
    <subcellularLocation>
        <location evidence="1">Membrane</location>
        <topology evidence="1">Multi-pass membrane protein</topology>
    </subcellularLocation>
</comment>
<dbReference type="Proteomes" id="UP001224359">
    <property type="component" value="Unassembled WGS sequence"/>
</dbReference>
<feature type="transmembrane region" description="Helical" evidence="5">
    <location>
        <begin position="12"/>
        <end position="29"/>
    </location>
</feature>
<gene>
    <name evidence="6" type="ORF">J2S77_000156</name>
</gene>
<feature type="transmembrane region" description="Helical" evidence="5">
    <location>
        <begin position="293"/>
        <end position="314"/>
    </location>
</feature>
<sequence>MLDILKSNRAMLMIWAVMIGGFIVAKQTVLEPLASNQQYTLLVLVIAIYLWTLSTMPQGAASIFVLALMIALGVVDEPDQAFQGFLTSGLYFIVLLSLISQVLVTVGLDQTIASWFQRFSGGHLGRIIISLPILMILLPIFLPSAVARYKILAPLITKMNEFNGLGHDSLFHKFGLFVISFLNQKGTFIVFTGGGFSVIAYQLMVEYGVVNAQWLEWIGIMAPPLMVMAVLSSIFVWLYLKAKTDVPYEMTETNNRSFNQNESKYNRHPQFKIVVLAFVAMVLAWIVTDPEAVPIILPPMAMIVFLALPGIGLVDNQLIRQFDWETFLLLGTSFSLGFIMADNGTADVIAQGLLQLVPSDFNSVLMVGLIVLFIILLRLMFTNGSSAIVVIFPIVMSYADYVNVSHVALAFLTMMVVGGTILIPIHAPTTYYASQTGIFSKGEQWIVALISTSVTALVAILAAFFYW</sequence>
<dbReference type="RefSeq" id="WP_306973733.1">
    <property type="nucleotide sequence ID" value="NZ_JAUSTQ010000001.1"/>
</dbReference>
<feature type="transmembrane region" description="Helical" evidence="5">
    <location>
        <begin position="364"/>
        <end position="395"/>
    </location>
</feature>
<feature type="transmembrane region" description="Helical" evidence="5">
    <location>
        <begin position="124"/>
        <end position="142"/>
    </location>
</feature>
<dbReference type="InterPro" id="IPR001898">
    <property type="entry name" value="SLC13A/DASS"/>
</dbReference>
<reference evidence="6 7" key="1">
    <citation type="submission" date="2023-07" db="EMBL/GenBank/DDBJ databases">
        <title>Genomic Encyclopedia of Type Strains, Phase IV (KMG-IV): sequencing the most valuable type-strain genomes for metagenomic binning, comparative biology and taxonomic classification.</title>
        <authorList>
            <person name="Goeker M."/>
        </authorList>
    </citation>
    <scope>NUCLEOTIDE SEQUENCE [LARGE SCALE GENOMIC DNA]</scope>
    <source>
        <strain evidence="6 7">DSM 16460</strain>
    </source>
</reference>
<evidence type="ECO:0000256" key="2">
    <source>
        <dbReference type="ARBA" id="ARBA00022692"/>
    </source>
</evidence>
<evidence type="ECO:0000256" key="1">
    <source>
        <dbReference type="ARBA" id="ARBA00004141"/>
    </source>
</evidence>
<comment type="caution">
    <text evidence="6">The sequence shown here is derived from an EMBL/GenBank/DDBJ whole genome shotgun (WGS) entry which is preliminary data.</text>
</comment>
<evidence type="ECO:0000256" key="4">
    <source>
        <dbReference type="ARBA" id="ARBA00023136"/>
    </source>
</evidence>
<dbReference type="PANTHER" id="PTHR43652:SF2">
    <property type="entry name" value="BASIC AMINO ACID ANTIPORTER YFCC-RELATED"/>
    <property type="match status" value="1"/>
</dbReference>